<evidence type="ECO:0000313" key="10">
    <source>
        <dbReference type="Proteomes" id="UP000198773"/>
    </source>
</evidence>
<dbReference type="Gene3D" id="3.40.50.200">
    <property type="entry name" value="Peptidase S8/S53 domain"/>
    <property type="match status" value="1"/>
</dbReference>
<dbReference type="InterPro" id="IPR022398">
    <property type="entry name" value="Peptidase_S8_His-AS"/>
</dbReference>
<dbReference type="SUPFAM" id="SSF52743">
    <property type="entry name" value="Subtilisin-like"/>
    <property type="match status" value="1"/>
</dbReference>
<sequence length="678" mass="71340">MTLKHQLTIAGIAASLAFAALPAWSQASLLSVPEHKTIPNQYIVVLKDQELALFGADAVNVKARSYSQLAQGTVKAEFNHALKGFVIETNDSGVKTLLQQTSVDYIEPVQRISLYNQQNNAPWGLDRLDQQNLPLNGVYRYDLTGAGVNAYVIDTGINTSHTQFRGRIGRVVTTIGNNPEDCNGHGTHVAGSIGATTYGVAKQVTLHSVKVFGCGGETTSTAIIQGIDWVAANAVRPAVANMSLGGGASAALDQATNRLIQRGVATVVAAGNSNANACNTSPARVAAAMTVGSSTRTDSRSNFSNWGSCVNIFAPGSDIIAPWIGSANATRTISGTSMASPHVAGAAALYLQQNPNATPAQVAQAIYSNAATGKITNTNGTVNRLLNTEFLLGGGGGNQPPVASFTASINGLTVSLQDTSTDDQGVVSWQWDFGDGNNSSQQNPMHNYAQSGTYSISLTVADQQGLQSTARRTITVSGGGGGGCDGLTAWSASTPYQAGQQVSYNGRRYEATWWSTGARPDLFSNVWRDLGPCSGGGGGNQPPVAEFDFQANGLTVQFTDRSTDDQGVVSWQWSFGDGSSSAQQHPVHSYRQAGSYQVQLNVADADGASHTITRTVSVTNQGGGCSGLATWQASAVYTAGDQVQHNGQRYRANWWTQNQNPSQYSGQWAVWTHQGTCQ</sequence>
<dbReference type="FunFam" id="3.40.50.200:FF:000014">
    <property type="entry name" value="Proteinase K"/>
    <property type="match status" value="1"/>
</dbReference>
<dbReference type="InterPro" id="IPR036852">
    <property type="entry name" value="Peptidase_S8/S53_dom_sf"/>
</dbReference>
<dbReference type="InterPro" id="IPR000209">
    <property type="entry name" value="Peptidase_S8/S53_dom"/>
</dbReference>
<dbReference type="GO" id="GO:0006508">
    <property type="term" value="P:proteolysis"/>
    <property type="evidence" value="ECO:0007669"/>
    <property type="project" value="UniProtKB-KW"/>
</dbReference>
<dbReference type="InterPro" id="IPR035986">
    <property type="entry name" value="PKD_dom_sf"/>
</dbReference>
<dbReference type="OrthoDB" id="9790784at2"/>
<dbReference type="PROSITE" id="PS51892">
    <property type="entry name" value="SUBTILASE"/>
    <property type="match status" value="1"/>
</dbReference>
<dbReference type="Gene3D" id="3.30.70.80">
    <property type="entry name" value="Peptidase S8 propeptide/proteinase inhibitor I9"/>
    <property type="match status" value="1"/>
</dbReference>
<feature type="domain" description="PKD" evidence="8">
    <location>
        <begin position="553"/>
        <end position="619"/>
    </location>
</feature>
<proteinExistence type="inferred from homology"/>
<keyword evidence="3 5" id="KW-0378">Hydrolase</keyword>
<dbReference type="CDD" id="cd12215">
    <property type="entry name" value="ChiC_BD"/>
    <property type="match status" value="2"/>
</dbReference>
<keyword evidence="7" id="KW-0732">Signal</keyword>
<accession>A0A1H4DU47</accession>
<dbReference type="PRINTS" id="PR00723">
    <property type="entry name" value="SUBTILISIN"/>
</dbReference>
<dbReference type="RefSeq" id="WP_091343226.1">
    <property type="nucleotide sequence ID" value="NZ_FNRM01000006.1"/>
</dbReference>
<dbReference type="GO" id="GO:0005975">
    <property type="term" value="P:carbohydrate metabolic process"/>
    <property type="evidence" value="ECO:0007669"/>
    <property type="project" value="InterPro"/>
</dbReference>
<dbReference type="InterPro" id="IPR050131">
    <property type="entry name" value="Peptidase_S8_subtilisin-like"/>
</dbReference>
<organism evidence="9 10">
    <name type="scientific">Alkalimonas amylolytica</name>
    <dbReference type="NCBI Taxonomy" id="152573"/>
    <lineage>
        <taxon>Bacteria</taxon>
        <taxon>Pseudomonadati</taxon>
        <taxon>Pseudomonadota</taxon>
        <taxon>Gammaproteobacteria</taxon>
        <taxon>Alkalimonas</taxon>
    </lineage>
</organism>
<evidence type="ECO:0000256" key="5">
    <source>
        <dbReference type="PROSITE-ProRule" id="PRU01240"/>
    </source>
</evidence>
<evidence type="ECO:0000256" key="6">
    <source>
        <dbReference type="RuleBase" id="RU003355"/>
    </source>
</evidence>
<feature type="active site" description="Charge relay system" evidence="5">
    <location>
        <position position="154"/>
    </location>
</feature>
<dbReference type="GO" id="GO:0005615">
    <property type="term" value="C:extracellular space"/>
    <property type="evidence" value="ECO:0007669"/>
    <property type="project" value="TreeGrafter"/>
</dbReference>
<dbReference type="AlphaFoldDB" id="A0A1H4DU47"/>
<dbReference type="InterPro" id="IPR023828">
    <property type="entry name" value="Peptidase_S8_Ser-AS"/>
</dbReference>
<dbReference type="Pfam" id="PF00082">
    <property type="entry name" value="Peptidase_S8"/>
    <property type="match status" value="1"/>
</dbReference>
<dbReference type="SUPFAM" id="SSF54897">
    <property type="entry name" value="Protease propeptides/inhibitors"/>
    <property type="match status" value="1"/>
</dbReference>
<dbReference type="InterPro" id="IPR036573">
    <property type="entry name" value="CBM_sf_5/12"/>
</dbReference>
<dbReference type="InterPro" id="IPR023827">
    <property type="entry name" value="Peptidase_S8_Asp-AS"/>
</dbReference>
<evidence type="ECO:0000256" key="2">
    <source>
        <dbReference type="ARBA" id="ARBA00022670"/>
    </source>
</evidence>
<dbReference type="Pfam" id="PF02839">
    <property type="entry name" value="CBM_5_12"/>
    <property type="match status" value="2"/>
</dbReference>
<evidence type="ECO:0000259" key="8">
    <source>
        <dbReference type="PROSITE" id="PS50093"/>
    </source>
</evidence>
<dbReference type="PANTHER" id="PTHR43806:SF11">
    <property type="entry name" value="CEREVISIN-RELATED"/>
    <property type="match status" value="1"/>
</dbReference>
<dbReference type="PROSITE" id="PS00136">
    <property type="entry name" value="SUBTILASE_ASP"/>
    <property type="match status" value="1"/>
</dbReference>
<dbReference type="SUPFAM" id="SSF51055">
    <property type="entry name" value="Carbohydrate binding domain"/>
    <property type="match status" value="2"/>
</dbReference>
<comment type="similarity">
    <text evidence="1 5 6">Belongs to the peptidase S8 family.</text>
</comment>
<feature type="domain" description="PKD" evidence="8">
    <location>
        <begin position="397"/>
        <end position="476"/>
    </location>
</feature>
<dbReference type="GO" id="GO:0004553">
    <property type="term" value="F:hydrolase activity, hydrolyzing O-glycosyl compounds"/>
    <property type="evidence" value="ECO:0007669"/>
    <property type="project" value="InterPro"/>
</dbReference>
<dbReference type="InterPro" id="IPR034193">
    <property type="entry name" value="PCSK9_ProteinaseK-like"/>
</dbReference>
<dbReference type="InterPro" id="IPR003610">
    <property type="entry name" value="CBM5/12"/>
</dbReference>
<dbReference type="InterPro" id="IPR015500">
    <property type="entry name" value="Peptidase_S8_subtilisin-rel"/>
</dbReference>
<dbReference type="EMBL" id="FNRM01000006">
    <property type="protein sequence ID" value="SEA76126.1"/>
    <property type="molecule type" value="Genomic_DNA"/>
</dbReference>
<evidence type="ECO:0000256" key="1">
    <source>
        <dbReference type="ARBA" id="ARBA00011073"/>
    </source>
</evidence>
<dbReference type="SMART" id="SM00089">
    <property type="entry name" value="PKD"/>
    <property type="match status" value="2"/>
</dbReference>
<evidence type="ECO:0000313" key="9">
    <source>
        <dbReference type="EMBL" id="SEA76126.1"/>
    </source>
</evidence>
<dbReference type="CDD" id="cd04077">
    <property type="entry name" value="Peptidases_S8_PCSK9_ProteinaseK_like"/>
    <property type="match status" value="1"/>
</dbReference>
<reference evidence="9 10" key="1">
    <citation type="submission" date="2016-10" db="EMBL/GenBank/DDBJ databases">
        <authorList>
            <person name="de Groot N.N."/>
        </authorList>
    </citation>
    <scope>NUCLEOTIDE SEQUENCE [LARGE SCALE GENOMIC DNA]</scope>
    <source>
        <strain evidence="9 10">CGMCC 1.3430</strain>
    </source>
</reference>
<protein>
    <submittedName>
        <fullName evidence="9">Serine protease, subtilisin family</fullName>
    </submittedName>
</protein>
<evidence type="ECO:0000256" key="4">
    <source>
        <dbReference type="ARBA" id="ARBA00022825"/>
    </source>
</evidence>
<evidence type="ECO:0000256" key="3">
    <source>
        <dbReference type="ARBA" id="ARBA00022801"/>
    </source>
</evidence>
<keyword evidence="10" id="KW-1185">Reference proteome</keyword>
<dbReference type="Proteomes" id="UP000198773">
    <property type="component" value="Unassembled WGS sequence"/>
</dbReference>
<dbReference type="SUPFAM" id="SSF49299">
    <property type="entry name" value="PKD domain"/>
    <property type="match status" value="2"/>
</dbReference>
<dbReference type="GO" id="GO:0004252">
    <property type="term" value="F:serine-type endopeptidase activity"/>
    <property type="evidence" value="ECO:0007669"/>
    <property type="project" value="UniProtKB-UniRule"/>
</dbReference>
<dbReference type="PROSITE" id="PS00137">
    <property type="entry name" value="SUBTILASE_HIS"/>
    <property type="match status" value="1"/>
</dbReference>
<dbReference type="InterPro" id="IPR022409">
    <property type="entry name" value="PKD/Chitinase_dom"/>
</dbReference>
<name>A0A1H4DU47_ALKAM</name>
<dbReference type="Gene3D" id="2.10.10.20">
    <property type="entry name" value="Carbohydrate-binding module superfamily 5/12"/>
    <property type="match status" value="2"/>
</dbReference>
<dbReference type="InterPro" id="IPR000601">
    <property type="entry name" value="PKD_dom"/>
</dbReference>
<feature type="active site" description="Charge relay system" evidence="5">
    <location>
        <position position="337"/>
    </location>
</feature>
<dbReference type="Gene3D" id="2.60.40.10">
    <property type="entry name" value="Immunoglobulins"/>
    <property type="match status" value="2"/>
</dbReference>
<dbReference type="STRING" id="152573.SAMN04488051_10633"/>
<feature type="signal peptide" evidence="7">
    <location>
        <begin position="1"/>
        <end position="19"/>
    </location>
</feature>
<dbReference type="CDD" id="cd00146">
    <property type="entry name" value="PKD"/>
    <property type="match status" value="2"/>
</dbReference>
<evidence type="ECO:0000256" key="7">
    <source>
        <dbReference type="SAM" id="SignalP"/>
    </source>
</evidence>
<keyword evidence="2 5" id="KW-0645">Protease</keyword>
<dbReference type="PANTHER" id="PTHR43806">
    <property type="entry name" value="PEPTIDASE S8"/>
    <property type="match status" value="1"/>
</dbReference>
<dbReference type="InterPro" id="IPR013783">
    <property type="entry name" value="Ig-like_fold"/>
</dbReference>
<dbReference type="GO" id="GO:0030246">
    <property type="term" value="F:carbohydrate binding"/>
    <property type="evidence" value="ECO:0007669"/>
    <property type="project" value="InterPro"/>
</dbReference>
<keyword evidence="4 5" id="KW-0720">Serine protease</keyword>
<dbReference type="PROSITE" id="PS50093">
    <property type="entry name" value="PKD"/>
    <property type="match status" value="2"/>
</dbReference>
<gene>
    <name evidence="9" type="ORF">SAMN04488051_10633</name>
</gene>
<feature type="chain" id="PRO_5011731092" evidence="7">
    <location>
        <begin position="20"/>
        <end position="678"/>
    </location>
</feature>
<feature type="active site" description="Charge relay system" evidence="5">
    <location>
        <position position="185"/>
    </location>
</feature>
<dbReference type="SMART" id="SM00495">
    <property type="entry name" value="ChtBD3"/>
    <property type="match status" value="2"/>
</dbReference>
<dbReference type="Pfam" id="PF18911">
    <property type="entry name" value="PKD_4"/>
    <property type="match status" value="2"/>
</dbReference>
<dbReference type="InterPro" id="IPR037045">
    <property type="entry name" value="S8pro/Inhibitor_I9_sf"/>
</dbReference>
<dbReference type="PROSITE" id="PS00138">
    <property type="entry name" value="SUBTILASE_SER"/>
    <property type="match status" value="1"/>
</dbReference>